<dbReference type="Proteomes" id="UP001239111">
    <property type="component" value="Chromosome 1"/>
</dbReference>
<gene>
    <name evidence="1" type="ORF">QAD02_017410</name>
</gene>
<keyword evidence="2" id="KW-1185">Reference proteome</keyword>
<accession>A0ACC2PEX7</accession>
<evidence type="ECO:0000313" key="1">
    <source>
        <dbReference type="EMBL" id="KAJ8681618.1"/>
    </source>
</evidence>
<sequence>MELERRGLQLKRSKVADGRVRKAASGKHTQSLIWVVPTRLVHRACELPYRIRFPLASLRCRSEIPQNEARNENNEGLRQARQGWKSMVVIKYVARENELQCLGLTKGLAGGEEEATGMREWPTRTLW</sequence>
<organism evidence="1 2">
    <name type="scientific">Eretmocerus hayati</name>
    <dbReference type="NCBI Taxonomy" id="131215"/>
    <lineage>
        <taxon>Eukaryota</taxon>
        <taxon>Metazoa</taxon>
        <taxon>Ecdysozoa</taxon>
        <taxon>Arthropoda</taxon>
        <taxon>Hexapoda</taxon>
        <taxon>Insecta</taxon>
        <taxon>Pterygota</taxon>
        <taxon>Neoptera</taxon>
        <taxon>Endopterygota</taxon>
        <taxon>Hymenoptera</taxon>
        <taxon>Apocrita</taxon>
        <taxon>Proctotrupomorpha</taxon>
        <taxon>Chalcidoidea</taxon>
        <taxon>Aphelinidae</taxon>
        <taxon>Aphelininae</taxon>
        <taxon>Eretmocerus</taxon>
    </lineage>
</organism>
<reference evidence="1" key="1">
    <citation type="submission" date="2023-04" db="EMBL/GenBank/DDBJ databases">
        <title>A chromosome-level genome assembly of the parasitoid wasp Eretmocerus hayati.</title>
        <authorList>
            <person name="Zhong Y."/>
            <person name="Liu S."/>
            <person name="Liu Y."/>
        </authorList>
    </citation>
    <scope>NUCLEOTIDE SEQUENCE</scope>
    <source>
        <strain evidence="1">ZJU_SS_LIU_2023</strain>
    </source>
</reference>
<protein>
    <submittedName>
        <fullName evidence="1">Uncharacterized protein</fullName>
    </submittedName>
</protein>
<proteinExistence type="predicted"/>
<name>A0ACC2PEX7_9HYME</name>
<dbReference type="EMBL" id="CM056741">
    <property type="protein sequence ID" value="KAJ8681618.1"/>
    <property type="molecule type" value="Genomic_DNA"/>
</dbReference>
<comment type="caution">
    <text evidence="1">The sequence shown here is derived from an EMBL/GenBank/DDBJ whole genome shotgun (WGS) entry which is preliminary data.</text>
</comment>
<evidence type="ECO:0000313" key="2">
    <source>
        <dbReference type="Proteomes" id="UP001239111"/>
    </source>
</evidence>